<dbReference type="Proteomes" id="UP000594404">
    <property type="component" value="Chromosome"/>
</dbReference>
<sequence length="396" mass="45211">MNDISILGTNVNSYTKQQHKQDRSANFSDIFNQKTKEKISKPSQEPAKFTYVSSSQNSLISLNFSDLQAYGYTVDKAGFMGADFNKAAGLPQDFKIHKSTLDAMIKFNTQEYNKVTYFFTKGKGNPAPNMFEKIDIANTIKQYYNIFSQVTAGVVNDGKEYYSSADLAQLPRGYMSKDGLSDHDKYMLKPSDKGEATNWLTDRNNEKVLNLLRTDDDVNRIYDMYKELSPSVIVDYKILDMQQMMDEEYTGGDTMFNSFKPDMSVYKNENGYTKGQLFVAFLKSEGGEILDGGATKIKEQYIEEGYNSLYLTYNSMKETARPMGTYFDLISGKISTYDVMMQIRKNLNYTLEHIIYPSDMLLQEFADAKDKDIMVQSSILSAKLREFDNETSILKV</sequence>
<protein>
    <submittedName>
        <fullName evidence="1">Flagellar biosynthesis protein FlgG</fullName>
    </submittedName>
</protein>
<reference evidence="1 2" key="1">
    <citation type="journal article" date="2018" name="Emerg. Microbes Infect.">
        <title>Genomic analysis of oral Campylobacter concisus strains identified a potential bacterial molecular marker associated with active Crohn's disease.</title>
        <authorList>
            <person name="Liu F."/>
            <person name="Ma R."/>
            <person name="Tay C.Y.A."/>
            <person name="Octavia S."/>
            <person name="Lan R."/>
            <person name="Chung H.K.L."/>
            <person name="Riordan S.M."/>
            <person name="Grimm M.C."/>
            <person name="Leong R.W."/>
            <person name="Tanaka M.M."/>
            <person name="Connor S."/>
            <person name="Zhang L."/>
        </authorList>
    </citation>
    <scope>NUCLEOTIDE SEQUENCE [LARGE SCALE GENOMIC DNA]</scope>
    <source>
        <strain evidence="1 2">P1CDO3</strain>
    </source>
</reference>
<accession>A0A7S9RHI4</accession>
<evidence type="ECO:0000313" key="2">
    <source>
        <dbReference type="Proteomes" id="UP000594404"/>
    </source>
</evidence>
<gene>
    <name evidence="1" type="ORF">CVT01_05140</name>
</gene>
<dbReference type="InterPro" id="IPR058078">
    <property type="entry name" value="Cj0814-like"/>
</dbReference>
<proteinExistence type="predicted"/>
<dbReference type="EMBL" id="CP049266">
    <property type="protein sequence ID" value="QPH91918.1"/>
    <property type="molecule type" value="Genomic_DNA"/>
</dbReference>
<organism evidence="1 2">
    <name type="scientific">Campylobacter concisus</name>
    <dbReference type="NCBI Taxonomy" id="199"/>
    <lineage>
        <taxon>Bacteria</taxon>
        <taxon>Pseudomonadati</taxon>
        <taxon>Campylobacterota</taxon>
        <taxon>Epsilonproteobacteria</taxon>
        <taxon>Campylobacterales</taxon>
        <taxon>Campylobacteraceae</taxon>
        <taxon>Campylobacter</taxon>
    </lineage>
</organism>
<keyword evidence="1" id="KW-0282">Flagellum</keyword>
<keyword evidence="1" id="KW-0969">Cilium</keyword>
<keyword evidence="1" id="KW-0966">Cell projection</keyword>
<dbReference type="NCBIfam" id="NF046095">
    <property type="entry name" value="flg_dep_Cj0814"/>
    <property type="match status" value="1"/>
</dbReference>
<name>A0A7S9RHI4_9BACT</name>
<dbReference type="AlphaFoldDB" id="A0A7S9RHI4"/>
<evidence type="ECO:0000313" key="1">
    <source>
        <dbReference type="EMBL" id="QPH91918.1"/>
    </source>
</evidence>
<dbReference type="RefSeq" id="WP_107714790.1">
    <property type="nucleotide sequence ID" value="NZ_CP049266.1"/>
</dbReference>